<organism evidence="2 3">
    <name type="scientific">Candidatus Ornithomonoglobus merdipullorum</name>
    <dbReference type="NCBI Taxonomy" id="2840895"/>
    <lineage>
        <taxon>Bacteria</taxon>
        <taxon>Bacillati</taxon>
        <taxon>Bacillota</taxon>
        <taxon>Clostridia</taxon>
        <taxon>Candidatus Ornithomonoglobus</taxon>
    </lineage>
</organism>
<keyword evidence="1" id="KW-0472">Membrane</keyword>
<keyword evidence="1" id="KW-1133">Transmembrane helix</keyword>
<feature type="transmembrane region" description="Helical" evidence="1">
    <location>
        <begin position="62"/>
        <end position="79"/>
    </location>
</feature>
<dbReference type="Gene3D" id="2.180.10.10">
    <property type="entry name" value="RHS repeat-associated core"/>
    <property type="match status" value="1"/>
</dbReference>
<dbReference type="NCBIfam" id="TIGR03696">
    <property type="entry name" value="Rhs_assc_core"/>
    <property type="match status" value="1"/>
</dbReference>
<feature type="non-terminal residue" evidence="2">
    <location>
        <position position="1"/>
    </location>
</feature>
<reference evidence="2" key="2">
    <citation type="journal article" date="2021" name="PeerJ">
        <title>Extensive microbial diversity within the chicken gut microbiome revealed by metagenomics and culture.</title>
        <authorList>
            <person name="Gilroy R."/>
            <person name="Ravi A."/>
            <person name="Getino M."/>
            <person name="Pursley I."/>
            <person name="Horton D.L."/>
            <person name="Alikhan N.F."/>
            <person name="Baker D."/>
            <person name="Gharbi K."/>
            <person name="Hall N."/>
            <person name="Watson M."/>
            <person name="Adriaenssens E.M."/>
            <person name="Foster-Nyarko E."/>
            <person name="Jarju S."/>
            <person name="Secka A."/>
            <person name="Antonio M."/>
            <person name="Oren A."/>
            <person name="Chaudhuri R.R."/>
            <person name="La Ragione R."/>
            <person name="Hildebrand F."/>
            <person name="Pallen M.J."/>
        </authorList>
    </citation>
    <scope>NUCLEOTIDE SEQUENCE</scope>
    <source>
        <strain evidence="2">USAMLcec3-3695</strain>
    </source>
</reference>
<protein>
    <recommendedName>
        <fullName evidence="4">RHS repeat-associated core domain-containing protein</fullName>
    </recommendedName>
</protein>
<gene>
    <name evidence="2" type="ORF">IAA61_00745</name>
</gene>
<comment type="caution">
    <text evidence="2">The sequence shown here is derived from an EMBL/GenBank/DDBJ whole genome shotgun (WGS) entry which is preliminary data.</text>
</comment>
<dbReference type="InterPro" id="IPR022385">
    <property type="entry name" value="Rhs_assc_core"/>
</dbReference>
<keyword evidence="1" id="KW-0812">Transmembrane</keyword>
<dbReference type="AlphaFoldDB" id="A0A9D1M9R3"/>
<proteinExistence type="predicted"/>
<evidence type="ECO:0000313" key="2">
    <source>
        <dbReference type="EMBL" id="HIU56321.1"/>
    </source>
</evidence>
<accession>A0A9D1M9R3</accession>
<evidence type="ECO:0000256" key="1">
    <source>
        <dbReference type="SAM" id="Phobius"/>
    </source>
</evidence>
<evidence type="ECO:0000313" key="3">
    <source>
        <dbReference type="Proteomes" id="UP000824109"/>
    </source>
</evidence>
<name>A0A9D1M9R3_9FIRM</name>
<reference evidence="2" key="1">
    <citation type="submission" date="2020-10" db="EMBL/GenBank/DDBJ databases">
        <authorList>
            <person name="Gilroy R."/>
        </authorList>
    </citation>
    <scope>NUCLEOTIDE SEQUENCE</scope>
    <source>
        <strain evidence="2">USAMLcec3-3695</strain>
    </source>
</reference>
<sequence length="204" mass="23834">EYFDGETESIYLRARYYSPVSGRFITEDPIRDGLNGYTYCRANLNIRLILWKGILMMSKNKIIIVFVIILIVGIWLFPIKRTINANKFDINEYVQDNKVVILCHGVNTTDAKFITTDSAGINSCPRYIRELTGNSPELFLKRPVDDNYDDVNFLCVGNFTENINSLDESYTFEVSEWYTVGKIERSFNIMYYPTYGFNLFEMKY</sequence>
<dbReference type="EMBL" id="DVNB01000009">
    <property type="protein sequence ID" value="HIU56321.1"/>
    <property type="molecule type" value="Genomic_DNA"/>
</dbReference>
<evidence type="ECO:0008006" key="4">
    <source>
        <dbReference type="Google" id="ProtNLM"/>
    </source>
</evidence>
<dbReference type="Proteomes" id="UP000824109">
    <property type="component" value="Unassembled WGS sequence"/>
</dbReference>